<evidence type="ECO:0000256" key="8">
    <source>
        <dbReference type="SAM" id="MobiDB-lite"/>
    </source>
</evidence>
<dbReference type="InterPro" id="IPR006153">
    <property type="entry name" value="Cation/H_exchanger_TM"/>
</dbReference>
<reference evidence="11 12" key="1">
    <citation type="submission" date="2015-05" db="EMBL/GenBank/DDBJ databases">
        <title>Genome sequencing and analysis of members of genus Stenotrophomonas.</title>
        <authorList>
            <person name="Patil P.P."/>
            <person name="Midha S."/>
            <person name="Patil P.B."/>
        </authorList>
    </citation>
    <scope>NUCLEOTIDE SEQUENCE [LARGE SCALE GENOMIC DNA]</scope>
    <source>
        <strain evidence="11 12">DSM 18941</strain>
    </source>
</reference>
<sequence>MSREVIYLLLIFALLVIPRALQRFSIPAPLTCLVFGIAAMLWLGDGSHDPVVNLLATLGISSLFLFAGLEVDIADLRKGMWPLLTHLLIRSATLAGMAWLAWHYAGLQWQAAALLALALLTPSTGFIMDSLSQLGLDDAERFWVSSKAIAGELLALAALFVVLQAGDPVHMALSSFALLAMMVGLPLLFVGLGRWVAPHAPGSEFSLLVMVGMLAAYITYGLGVYYLVGAFIAGLVARLLQQRMPLLASHENLHALRLFASFFVPFYFFNAGTKVPAEALSFEALGLGLLITLVVLPLRIAVIWLQRRLMFGESFRTSLRVALALSPTLIFTLVLAAIMRERFAISPVLFGALLLYAALTTLLPSLVFRRPMDVDPLSNEATPPIDPEVVRDEGAAAEDPAPASPSASGSYVPQR</sequence>
<keyword evidence="12" id="KW-1185">Reference proteome</keyword>
<evidence type="ECO:0000256" key="1">
    <source>
        <dbReference type="ARBA" id="ARBA00004141"/>
    </source>
</evidence>
<evidence type="ECO:0000313" key="11">
    <source>
        <dbReference type="EMBL" id="KRG67098.1"/>
    </source>
</evidence>
<evidence type="ECO:0000256" key="2">
    <source>
        <dbReference type="ARBA" id="ARBA00022448"/>
    </source>
</evidence>
<dbReference type="InterPro" id="IPR038770">
    <property type="entry name" value="Na+/solute_symporter_sf"/>
</dbReference>
<feature type="transmembrane region" description="Helical" evidence="9">
    <location>
        <begin position="344"/>
        <end position="368"/>
    </location>
</feature>
<feature type="transmembrane region" description="Helical" evidence="9">
    <location>
        <begin position="284"/>
        <end position="305"/>
    </location>
</feature>
<dbReference type="GO" id="GO:0016020">
    <property type="term" value="C:membrane"/>
    <property type="evidence" value="ECO:0007669"/>
    <property type="project" value="UniProtKB-SubCell"/>
</dbReference>
<keyword evidence="6" id="KW-0406">Ion transport</keyword>
<dbReference type="PATRIC" id="fig|405446.3.peg.1741"/>
<dbReference type="OrthoDB" id="5289400at2"/>
<feature type="transmembrane region" description="Helical" evidence="9">
    <location>
        <begin position="252"/>
        <end position="272"/>
    </location>
</feature>
<keyword evidence="4 9" id="KW-0812">Transmembrane</keyword>
<dbReference type="Proteomes" id="UP000051863">
    <property type="component" value="Unassembled WGS sequence"/>
</dbReference>
<feature type="transmembrane region" description="Helical" evidence="9">
    <location>
        <begin position="81"/>
        <end position="102"/>
    </location>
</feature>
<dbReference type="PANTHER" id="PTHR43562:SF1">
    <property type="entry name" value="NA(+)_H(+) ANTIPORTER YJBQ-RELATED"/>
    <property type="match status" value="1"/>
</dbReference>
<organism evidence="11 12">
    <name type="scientific">Stenotrophomonas terrae</name>
    <dbReference type="NCBI Taxonomy" id="405446"/>
    <lineage>
        <taxon>Bacteria</taxon>
        <taxon>Pseudomonadati</taxon>
        <taxon>Pseudomonadota</taxon>
        <taxon>Gammaproteobacteria</taxon>
        <taxon>Lysobacterales</taxon>
        <taxon>Lysobacteraceae</taxon>
        <taxon>Stenotrophomonas</taxon>
    </lineage>
</organism>
<feature type="transmembrane region" description="Helical" evidence="9">
    <location>
        <begin position="5"/>
        <end position="21"/>
    </location>
</feature>
<evidence type="ECO:0000313" key="12">
    <source>
        <dbReference type="Proteomes" id="UP000051863"/>
    </source>
</evidence>
<dbReference type="Gene3D" id="1.20.1530.20">
    <property type="match status" value="1"/>
</dbReference>
<evidence type="ECO:0000256" key="6">
    <source>
        <dbReference type="ARBA" id="ARBA00023065"/>
    </source>
</evidence>
<feature type="transmembrane region" description="Helical" evidence="9">
    <location>
        <begin position="51"/>
        <end position="69"/>
    </location>
</feature>
<dbReference type="GO" id="GO:1902600">
    <property type="term" value="P:proton transmembrane transport"/>
    <property type="evidence" value="ECO:0007669"/>
    <property type="project" value="InterPro"/>
</dbReference>
<keyword evidence="3" id="KW-0050">Antiport</keyword>
<comment type="caution">
    <text evidence="11">The sequence shown here is derived from an EMBL/GenBank/DDBJ whole genome shotgun (WGS) entry which is preliminary data.</text>
</comment>
<evidence type="ECO:0000256" key="7">
    <source>
        <dbReference type="ARBA" id="ARBA00023136"/>
    </source>
</evidence>
<feature type="region of interest" description="Disordered" evidence="8">
    <location>
        <begin position="376"/>
        <end position="415"/>
    </location>
</feature>
<feature type="transmembrane region" description="Helical" evidence="9">
    <location>
        <begin position="178"/>
        <end position="197"/>
    </location>
</feature>
<dbReference type="PANTHER" id="PTHR43562">
    <property type="entry name" value="NAPA-TYPE SODIUM/HYDROGEN ANTIPORTER"/>
    <property type="match status" value="1"/>
</dbReference>
<keyword evidence="5 9" id="KW-1133">Transmembrane helix</keyword>
<protein>
    <submittedName>
        <fullName evidence="11">Sodium:proton antiporter</fullName>
    </submittedName>
</protein>
<evidence type="ECO:0000256" key="4">
    <source>
        <dbReference type="ARBA" id="ARBA00022692"/>
    </source>
</evidence>
<dbReference type="RefSeq" id="WP_057628846.1">
    <property type="nucleotide sequence ID" value="NZ_LDJJ01000036.1"/>
</dbReference>
<keyword evidence="2" id="KW-0813">Transport</keyword>
<dbReference type="EMBL" id="LDJJ01000036">
    <property type="protein sequence ID" value="KRG67098.1"/>
    <property type="molecule type" value="Genomic_DNA"/>
</dbReference>
<feature type="transmembrane region" description="Helical" evidence="9">
    <location>
        <begin position="217"/>
        <end position="240"/>
    </location>
</feature>
<feature type="transmembrane region" description="Helical" evidence="9">
    <location>
        <begin position="109"/>
        <end position="128"/>
    </location>
</feature>
<evidence type="ECO:0000256" key="5">
    <source>
        <dbReference type="ARBA" id="ARBA00022989"/>
    </source>
</evidence>
<evidence type="ECO:0000256" key="9">
    <source>
        <dbReference type="SAM" id="Phobius"/>
    </source>
</evidence>
<feature type="transmembrane region" description="Helical" evidence="9">
    <location>
        <begin position="148"/>
        <end position="166"/>
    </location>
</feature>
<accession>A0A0R0CM22</accession>
<evidence type="ECO:0000259" key="10">
    <source>
        <dbReference type="Pfam" id="PF00999"/>
    </source>
</evidence>
<evidence type="ECO:0000256" key="3">
    <source>
        <dbReference type="ARBA" id="ARBA00022449"/>
    </source>
</evidence>
<comment type="subcellular location">
    <subcellularLocation>
        <location evidence="1">Membrane</location>
        <topology evidence="1">Multi-pass membrane protein</topology>
    </subcellularLocation>
</comment>
<gene>
    <name evidence="11" type="ORF">ABB27_11210</name>
</gene>
<proteinExistence type="predicted"/>
<feature type="compositionally biased region" description="Low complexity" evidence="8">
    <location>
        <begin position="397"/>
        <end position="415"/>
    </location>
</feature>
<dbReference type="AlphaFoldDB" id="A0A0R0CM22"/>
<feature type="transmembrane region" description="Helical" evidence="9">
    <location>
        <begin position="317"/>
        <end position="338"/>
    </location>
</feature>
<name>A0A0R0CM22_9GAMM</name>
<dbReference type="Pfam" id="PF00999">
    <property type="entry name" value="Na_H_Exchanger"/>
    <property type="match status" value="1"/>
</dbReference>
<keyword evidence="7 9" id="KW-0472">Membrane</keyword>
<feature type="transmembrane region" description="Helical" evidence="9">
    <location>
        <begin position="27"/>
        <end position="44"/>
    </location>
</feature>
<feature type="domain" description="Cation/H+ exchanger transmembrane" evidence="10">
    <location>
        <begin position="12"/>
        <end position="368"/>
    </location>
</feature>
<dbReference type="GO" id="GO:0015297">
    <property type="term" value="F:antiporter activity"/>
    <property type="evidence" value="ECO:0007669"/>
    <property type="project" value="UniProtKB-KW"/>
</dbReference>